<protein>
    <submittedName>
        <fullName evidence="1">Uncharacterized protein</fullName>
    </submittedName>
</protein>
<dbReference type="Proteomes" id="UP000093000">
    <property type="component" value="Unassembled WGS sequence"/>
</dbReference>
<name>A0A1C7N104_9FUNG</name>
<sequence length="200" mass="22611">MDYIHYKPSEDIHLAEDTDDEMDIETTSIEYANHEMIVNLDVMTQNELVKMTEAVDKTSQDTRTVSLCRSNKYKKYGQDQIERFIRIKQEEGMSVPKAAALCGIPRSTAYELINKFNAGNGTVLPGKNLKKGSLRPKKLFPEHTAFLVELFTKNPSTVIEEARIKLCEAFPGLEVSTSGLYKHIREKCALSLKQTAKHVA</sequence>
<reference evidence="1 2" key="1">
    <citation type="submission" date="2016-03" db="EMBL/GenBank/DDBJ databases">
        <title>Choanephora cucurbitarum.</title>
        <authorList>
            <person name="Min B."/>
            <person name="Park H."/>
            <person name="Park J.-H."/>
            <person name="Shin H.-D."/>
            <person name="Choi I.-G."/>
        </authorList>
    </citation>
    <scope>NUCLEOTIDE SEQUENCE [LARGE SCALE GENOMIC DNA]</scope>
    <source>
        <strain evidence="1 2">KUS-F28377</strain>
    </source>
</reference>
<dbReference type="STRING" id="101091.A0A1C7N104"/>
<dbReference type="Pfam" id="PF13384">
    <property type="entry name" value="HTH_23"/>
    <property type="match status" value="1"/>
</dbReference>
<organism evidence="1 2">
    <name type="scientific">Choanephora cucurbitarum</name>
    <dbReference type="NCBI Taxonomy" id="101091"/>
    <lineage>
        <taxon>Eukaryota</taxon>
        <taxon>Fungi</taxon>
        <taxon>Fungi incertae sedis</taxon>
        <taxon>Mucoromycota</taxon>
        <taxon>Mucoromycotina</taxon>
        <taxon>Mucoromycetes</taxon>
        <taxon>Mucorales</taxon>
        <taxon>Mucorineae</taxon>
        <taxon>Choanephoraceae</taxon>
        <taxon>Choanephoroideae</taxon>
        <taxon>Choanephora</taxon>
    </lineage>
</organism>
<proteinExistence type="predicted"/>
<evidence type="ECO:0000313" key="2">
    <source>
        <dbReference type="Proteomes" id="UP000093000"/>
    </source>
</evidence>
<evidence type="ECO:0000313" key="1">
    <source>
        <dbReference type="EMBL" id="OBZ82356.1"/>
    </source>
</evidence>
<keyword evidence="2" id="KW-1185">Reference proteome</keyword>
<gene>
    <name evidence="1" type="ORF">A0J61_09594</name>
</gene>
<dbReference type="InterPro" id="IPR009057">
    <property type="entry name" value="Homeodomain-like_sf"/>
</dbReference>
<dbReference type="AlphaFoldDB" id="A0A1C7N104"/>
<dbReference type="InParanoid" id="A0A1C7N104"/>
<dbReference type="OrthoDB" id="2284298at2759"/>
<comment type="caution">
    <text evidence="1">The sequence shown here is derived from an EMBL/GenBank/DDBJ whole genome shotgun (WGS) entry which is preliminary data.</text>
</comment>
<dbReference type="EMBL" id="LUGH01000886">
    <property type="protein sequence ID" value="OBZ82356.1"/>
    <property type="molecule type" value="Genomic_DNA"/>
</dbReference>
<accession>A0A1C7N104</accession>
<dbReference type="SUPFAM" id="SSF46689">
    <property type="entry name" value="Homeodomain-like"/>
    <property type="match status" value="1"/>
</dbReference>